<dbReference type="Proteomes" id="UP001286313">
    <property type="component" value="Unassembled WGS sequence"/>
</dbReference>
<dbReference type="GO" id="GO:0030496">
    <property type="term" value="C:midbody"/>
    <property type="evidence" value="ECO:0007669"/>
    <property type="project" value="UniProtKB-SubCell"/>
</dbReference>
<feature type="compositionally biased region" description="Pro residues" evidence="18">
    <location>
        <begin position="622"/>
        <end position="633"/>
    </location>
</feature>
<evidence type="ECO:0000256" key="4">
    <source>
        <dbReference type="ARBA" id="ARBA00004541"/>
    </source>
</evidence>
<feature type="region of interest" description="Disordered" evidence="18">
    <location>
        <begin position="504"/>
        <end position="719"/>
    </location>
</feature>
<dbReference type="InterPro" id="IPR005061">
    <property type="entry name" value="Ist1"/>
</dbReference>
<proteinExistence type="inferred from homology"/>
<keyword evidence="9" id="KW-0132">Cell division</keyword>
<evidence type="ECO:0000256" key="15">
    <source>
        <dbReference type="ARBA" id="ARBA00046124"/>
    </source>
</evidence>
<name>A0AAE1FYB2_PETCI</name>
<dbReference type="Pfam" id="PF03372">
    <property type="entry name" value="Exo_endo_phos"/>
    <property type="match status" value="1"/>
</dbReference>
<dbReference type="GO" id="GO:0003824">
    <property type="term" value="F:catalytic activity"/>
    <property type="evidence" value="ECO:0007669"/>
    <property type="project" value="InterPro"/>
</dbReference>
<dbReference type="Pfam" id="PF03398">
    <property type="entry name" value="Ist1"/>
    <property type="match status" value="1"/>
</dbReference>
<evidence type="ECO:0000256" key="17">
    <source>
        <dbReference type="SAM" id="Coils"/>
    </source>
</evidence>
<keyword evidence="12" id="KW-0131">Cell cycle</keyword>
<feature type="compositionally biased region" description="Gly residues" evidence="18">
    <location>
        <begin position="580"/>
        <end position="590"/>
    </location>
</feature>
<evidence type="ECO:0000256" key="14">
    <source>
        <dbReference type="ARBA" id="ARBA00032374"/>
    </source>
</evidence>
<evidence type="ECO:0000256" key="16">
    <source>
        <dbReference type="ARBA" id="ARBA00046920"/>
    </source>
</evidence>
<keyword evidence="8" id="KW-0597">Phosphoprotein</keyword>
<evidence type="ECO:0000313" key="21">
    <source>
        <dbReference type="Proteomes" id="UP001286313"/>
    </source>
</evidence>
<evidence type="ECO:0000313" key="20">
    <source>
        <dbReference type="EMBL" id="KAK3881981.1"/>
    </source>
</evidence>
<dbReference type="InterPro" id="IPR005135">
    <property type="entry name" value="Endo/exonuclease/phosphatase"/>
</dbReference>
<dbReference type="PANTHER" id="PTHR12161:SF5">
    <property type="entry name" value="IST1 HOMOLOG"/>
    <property type="match status" value="1"/>
</dbReference>
<dbReference type="Gene3D" id="3.60.10.10">
    <property type="entry name" value="Endonuclease/exonuclease/phosphatase"/>
    <property type="match status" value="1"/>
</dbReference>
<feature type="coiled-coil region" evidence="17">
    <location>
        <begin position="8"/>
        <end position="42"/>
    </location>
</feature>
<dbReference type="FunFam" id="1.20.1260.60:FF:000001">
    <property type="entry name" value="IST1 homolog isoform X1"/>
    <property type="match status" value="1"/>
</dbReference>
<comment type="function">
    <text evidence="15">ESCRT-III-like protein involved in cytokinesis, nuclear envelope reassembly and endosomal tubulation. Is required for efficient abscission during cytokinesis. Involved in recruiting VPS4A and/or VPS4B to the midbody of dividing cells. During late anaphase, involved in nuclear envelope reassembly and mitotic spindle disassembly together with the ESCRT-III complex: IST1 acts by mediating the recruitment of SPAST to the nuclear membrane, leading to microtubule severing. Recruited to the reforming nuclear envelope (NE) during anaphase by LEMD2. Regulates early endosomal tubulation together with the ESCRT-III complex by mediating the recruitment of SPAST.</text>
</comment>
<feature type="domain" description="Endonuclease/exonuclease/phosphatase" evidence="19">
    <location>
        <begin position="301"/>
        <end position="473"/>
    </location>
</feature>
<dbReference type="Gene3D" id="1.20.1260.60">
    <property type="entry name" value="Vacuolar protein sorting-associated protein Ist1"/>
    <property type="match status" value="1"/>
</dbReference>
<comment type="caution">
    <text evidence="20">The sequence shown here is derived from an EMBL/GenBank/DDBJ whole genome shotgun (WGS) entry which is preliminary data.</text>
</comment>
<dbReference type="GO" id="GO:0005813">
    <property type="term" value="C:centrosome"/>
    <property type="evidence" value="ECO:0007669"/>
    <property type="project" value="UniProtKB-SubCell"/>
</dbReference>
<dbReference type="PANTHER" id="PTHR12161">
    <property type="entry name" value="IST1 FAMILY MEMBER"/>
    <property type="match status" value="1"/>
</dbReference>
<dbReference type="GO" id="GO:0051301">
    <property type="term" value="P:cell division"/>
    <property type="evidence" value="ECO:0007669"/>
    <property type="project" value="UniProtKB-KW"/>
</dbReference>
<dbReference type="GO" id="GO:0015031">
    <property type="term" value="P:protein transport"/>
    <property type="evidence" value="ECO:0007669"/>
    <property type="project" value="InterPro"/>
</dbReference>
<keyword evidence="11" id="KW-0539">Nucleus</keyword>
<evidence type="ECO:0000256" key="18">
    <source>
        <dbReference type="SAM" id="MobiDB-lite"/>
    </source>
</evidence>
<dbReference type="EMBL" id="JAWQEG010001151">
    <property type="protein sequence ID" value="KAK3881981.1"/>
    <property type="molecule type" value="Genomic_DNA"/>
</dbReference>
<evidence type="ECO:0000259" key="19">
    <source>
        <dbReference type="Pfam" id="PF03372"/>
    </source>
</evidence>
<keyword evidence="10" id="KW-0206">Cytoskeleton</keyword>
<evidence type="ECO:0000256" key="8">
    <source>
        <dbReference type="ARBA" id="ARBA00022553"/>
    </source>
</evidence>
<dbReference type="GO" id="GO:0005635">
    <property type="term" value="C:nuclear envelope"/>
    <property type="evidence" value="ECO:0007669"/>
    <property type="project" value="UniProtKB-SubCell"/>
</dbReference>
<evidence type="ECO:0000256" key="5">
    <source>
        <dbReference type="ARBA" id="ARBA00005536"/>
    </source>
</evidence>
<evidence type="ECO:0000256" key="1">
    <source>
        <dbReference type="ARBA" id="ARBA00004214"/>
    </source>
</evidence>
<protein>
    <recommendedName>
        <fullName evidence="6">IST1 homolog</fullName>
    </recommendedName>
    <alternativeName>
        <fullName evidence="14">Charged multivesicular body protein 8</fullName>
    </alternativeName>
</protein>
<dbReference type="InterPro" id="IPR036691">
    <property type="entry name" value="Endo/exonu/phosph_ase_sf"/>
</dbReference>
<keyword evidence="13" id="KW-0968">Cytoplasmic vesicle</keyword>
<evidence type="ECO:0000256" key="6">
    <source>
        <dbReference type="ARBA" id="ARBA00014513"/>
    </source>
</evidence>
<keyword evidence="21" id="KW-1185">Reference proteome</keyword>
<dbReference type="InterPro" id="IPR042277">
    <property type="entry name" value="IST1-like"/>
</dbReference>
<evidence type="ECO:0000256" key="11">
    <source>
        <dbReference type="ARBA" id="ARBA00023242"/>
    </source>
</evidence>
<reference evidence="20" key="1">
    <citation type="submission" date="2023-10" db="EMBL/GenBank/DDBJ databases">
        <title>Genome assemblies of two species of porcelain crab, Petrolisthes cinctipes and Petrolisthes manimaculis (Anomura: Porcellanidae).</title>
        <authorList>
            <person name="Angst P."/>
        </authorList>
    </citation>
    <scope>NUCLEOTIDE SEQUENCE</scope>
    <source>
        <strain evidence="20">PB745_01</strain>
        <tissue evidence="20">Gill</tissue>
    </source>
</reference>
<feature type="compositionally biased region" description="Pro residues" evidence="18">
    <location>
        <begin position="537"/>
        <end position="562"/>
    </location>
</feature>
<keyword evidence="17" id="KW-0175">Coiled coil</keyword>
<comment type="subcellular location">
    <subcellularLocation>
        <location evidence="3">Cytoplasm</location>
        <location evidence="3">Cytoskeleton</location>
        <location evidence="3">Microtubule organizing center</location>
        <location evidence="3">Centrosome</location>
    </subcellularLocation>
    <subcellularLocation>
        <location evidence="4">Cytoplasmic vesicle</location>
    </subcellularLocation>
    <subcellularLocation>
        <location evidence="1">Midbody</location>
    </subcellularLocation>
    <subcellularLocation>
        <location evidence="2">Nucleus envelope</location>
    </subcellularLocation>
</comment>
<comment type="subunit">
    <text evidence="16">Interacts with CHMP1A, CHMP1B, VPS4A and VTA1. Interacts with SPAST, STAMBP, and USP8. May interact with VPS37B. May associate with the ESCRT-I complex. Interacts with MITD1, in competition with VSP4. Interacts with SPART (via MIT domain); leading to the recruitment of SPART to midbodies. Interacts with SPAST.</text>
</comment>
<accession>A0AAE1FYB2</accession>
<dbReference type="AlphaFoldDB" id="A0AAE1FYB2"/>
<dbReference type="SUPFAM" id="SSF56219">
    <property type="entry name" value="DNase I-like"/>
    <property type="match status" value="1"/>
</dbReference>
<gene>
    <name evidence="20" type="ORF">Pcinc_013614</name>
</gene>
<keyword evidence="7" id="KW-0963">Cytoplasm</keyword>
<evidence type="ECO:0000256" key="7">
    <source>
        <dbReference type="ARBA" id="ARBA00022490"/>
    </source>
</evidence>
<evidence type="ECO:0000256" key="12">
    <source>
        <dbReference type="ARBA" id="ARBA00023306"/>
    </source>
</evidence>
<sequence length="732" mass="78856">MFSSGPNYTKLKTNLRLAINRLKLLEKKKTELAQKARKEIADYLSTGKTERAKIRVEHIIREDYLVEAMEVTEMYCDLLLARYGLVQQMKDLDEGLAEAISSLIWAAPRLQTDVAELKIIADQLSLKYGKPYGQACREQQVDTISERLIHKLSVQAPPKVLVERYLIEIAKNYNVEYEPDPQVMREGEWSDNPLISLDEKNNLGNNDGGATGGGGGVGGMNIPPTGFVGYPQPPMMPNQPFTYPGPVPPSYPPHEVGRPTPHPPHPLSPQCGPSIPNYNNTNYNYNTTTTTTNLPSVLLTNPQSLTNCFDEFCEVVDKYKPDVVVVSETWFSDTRPATQYIPVGYKVFNDDREGRGGGVAVYAREELMPREVKLKAPPELECVWVEVCNGAMVVCGLYHPPRAPTAPLLMDQIVNSVIDLRCRKSSVAVVIAGDFNNLHQGRLCSSLQMTNLVQEPTHANSVIDLILTDQPQGYNKPLLLPPIGRSRHSCVLVKPVVVSALVPSGGGGGDGGGGGGGGLQMGGGMMELNLPNVPGQPSLPPPGVPFNIPPPGGPPPPDPSADPLPDKLSNNMQNFDGSSSVGGGGCGGGGKWDEMMFPPGSSPPPQYSSFLPSGHSSNTAPNAPPNAPYPSMPPNTFSQHQPPPPSSGSVRPQFPPDVNASANAGNLKDGDQPKPAPRSKFEGGVGADFALPELPSVPDLPGTATLPDPSNTQEDIDFDDLTKRFEDLKKKK</sequence>
<evidence type="ECO:0000256" key="10">
    <source>
        <dbReference type="ARBA" id="ARBA00023212"/>
    </source>
</evidence>
<feature type="compositionally biased region" description="Gly residues" evidence="18">
    <location>
        <begin position="504"/>
        <end position="525"/>
    </location>
</feature>
<organism evidence="20 21">
    <name type="scientific">Petrolisthes cinctipes</name>
    <name type="common">Flat porcelain crab</name>
    <dbReference type="NCBI Taxonomy" id="88211"/>
    <lineage>
        <taxon>Eukaryota</taxon>
        <taxon>Metazoa</taxon>
        <taxon>Ecdysozoa</taxon>
        <taxon>Arthropoda</taxon>
        <taxon>Crustacea</taxon>
        <taxon>Multicrustacea</taxon>
        <taxon>Malacostraca</taxon>
        <taxon>Eumalacostraca</taxon>
        <taxon>Eucarida</taxon>
        <taxon>Decapoda</taxon>
        <taxon>Pleocyemata</taxon>
        <taxon>Anomura</taxon>
        <taxon>Galatheoidea</taxon>
        <taxon>Porcellanidae</taxon>
        <taxon>Petrolisthes</taxon>
    </lineage>
</organism>
<evidence type="ECO:0000256" key="9">
    <source>
        <dbReference type="ARBA" id="ARBA00022618"/>
    </source>
</evidence>
<dbReference type="GO" id="GO:0031410">
    <property type="term" value="C:cytoplasmic vesicle"/>
    <property type="evidence" value="ECO:0007669"/>
    <property type="project" value="UniProtKB-SubCell"/>
</dbReference>
<evidence type="ECO:0000256" key="2">
    <source>
        <dbReference type="ARBA" id="ARBA00004259"/>
    </source>
</evidence>
<evidence type="ECO:0000256" key="3">
    <source>
        <dbReference type="ARBA" id="ARBA00004300"/>
    </source>
</evidence>
<comment type="similarity">
    <text evidence="5">Belongs to the IST1 family.</text>
</comment>
<evidence type="ECO:0000256" key="13">
    <source>
        <dbReference type="ARBA" id="ARBA00023329"/>
    </source>
</evidence>